<name>A0A450SGA0_9GAMM</name>
<dbReference type="EMBL" id="CAADFA010000107">
    <property type="protein sequence ID" value="VFJ52265.1"/>
    <property type="molecule type" value="Genomic_DNA"/>
</dbReference>
<gene>
    <name evidence="2" type="ORF">BECKFM1743A_GA0114220_100974</name>
    <name evidence="4" type="ORF">BECKFM1743B_GA0114221_101004</name>
    <name evidence="3" type="ORF">BECKFM1743C_GA0114222_101074</name>
</gene>
<sequence length="68" mass="7418">MKLQAILEPSDEGGYTAFVPGLSGCISEGDTEEEALTNIREAIDLYFEPINDDNILCSEGVKRVELVV</sequence>
<evidence type="ECO:0000313" key="4">
    <source>
        <dbReference type="EMBL" id="VFK09258.1"/>
    </source>
</evidence>
<organism evidence="2">
    <name type="scientific">Candidatus Kentrum sp. FM</name>
    <dbReference type="NCBI Taxonomy" id="2126340"/>
    <lineage>
        <taxon>Bacteria</taxon>
        <taxon>Pseudomonadati</taxon>
        <taxon>Pseudomonadota</taxon>
        <taxon>Gammaproteobacteria</taxon>
        <taxon>Candidatus Kentrum</taxon>
    </lineage>
</organism>
<feature type="domain" description="HicB-like antitoxin of toxin-antitoxin system" evidence="1">
    <location>
        <begin position="5"/>
        <end position="54"/>
    </location>
</feature>
<dbReference type="EMBL" id="CAADEZ010000097">
    <property type="protein sequence ID" value="VFJ52006.1"/>
    <property type="molecule type" value="Genomic_DNA"/>
</dbReference>
<dbReference type="PANTHER" id="PTHR34504:SF2">
    <property type="entry name" value="UPF0150 PROTEIN SSL0259"/>
    <property type="match status" value="1"/>
</dbReference>
<dbReference type="Pfam" id="PF15919">
    <property type="entry name" value="HicB_lk_antitox"/>
    <property type="match status" value="1"/>
</dbReference>
<evidence type="ECO:0000313" key="2">
    <source>
        <dbReference type="EMBL" id="VFJ52006.1"/>
    </source>
</evidence>
<dbReference type="PANTHER" id="PTHR34504">
    <property type="entry name" value="ANTITOXIN HICB"/>
    <property type="match status" value="1"/>
</dbReference>
<dbReference type="EMBL" id="CAADFL010000100">
    <property type="protein sequence ID" value="VFK09258.1"/>
    <property type="molecule type" value="Genomic_DNA"/>
</dbReference>
<dbReference type="InterPro" id="IPR035069">
    <property type="entry name" value="TTHA1013/TTHA0281-like"/>
</dbReference>
<reference evidence="2" key="1">
    <citation type="submission" date="2019-02" db="EMBL/GenBank/DDBJ databases">
        <authorList>
            <person name="Gruber-Vodicka R. H."/>
            <person name="Seah K. B. B."/>
        </authorList>
    </citation>
    <scope>NUCLEOTIDE SEQUENCE</scope>
    <source>
        <strain evidence="2">BECK_BZ163</strain>
        <strain evidence="4">BECK_BZ164</strain>
        <strain evidence="3">BECK_BZ165</strain>
    </source>
</reference>
<dbReference type="InterPro" id="IPR031807">
    <property type="entry name" value="HicB-like"/>
</dbReference>
<dbReference type="AlphaFoldDB" id="A0A450SGA0"/>
<proteinExistence type="predicted"/>
<accession>A0A450SGA0</accession>
<evidence type="ECO:0000313" key="3">
    <source>
        <dbReference type="EMBL" id="VFJ52265.1"/>
    </source>
</evidence>
<dbReference type="InterPro" id="IPR051404">
    <property type="entry name" value="TA_system_antitoxin"/>
</dbReference>
<dbReference type="SUPFAM" id="SSF143100">
    <property type="entry name" value="TTHA1013/TTHA0281-like"/>
    <property type="match status" value="1"/>
</dbReference>
<evidence type="ECO:0000259" key="1">
    <source>
        <dbReference type="Pfam" id="PF15919"/>
    </source>
</evidence>
<protein>
    <submittedName>
        <fullName evidence="2">Predicted nuclease of the RNAse H fold, HicB family</fullName>
    </submittedName>
</protein>
<dbReference type="PROSITE" id="PS51257">
    <property type="entry name" value="PROKAR_LIPOPROTEIN"/>
    <property type="match status" value="1"/>
</dbReference>
<dbReference type="Gene3D" id="3.30.160.250">
    <property type="match status" value="1"/>
</dbReference>